<protein>
    <submittedName>
        <fullName evidence="2">Uncharacterized protein</fullName>
    </submittedName>
</protein>
<feature type="coiled-coil region" evidence="1">
    <location>
        <begin position="48"/>
        <end position="156"/>
    </location>
</feature>
<reference evidence="2 3" key="1">
    <citation type="submission" date="2018-03" db="EMBL/GenBank/DDBJ databases">
        <title>Genomic Encyclopedia of Archaeal and Bacterial Type Strains, Phase II (KMG-II): from individual species to whole genera.</title>
        <authorList>
            <person name="Goeker M."/>
        </authorList>
    </citation>
    <scope>NUCLEOTIDE SEQUENCE [LARGE SCALE GENOMIC DNA]</scope>
    <source>
        <strain evidence="2 3">DSM 43146</strain>
    </source>
</reference>
<organism evidence="2 3">
    <name type="scientific">Actinoplanes italicus</name>
    <dbReference type="NCBI Taxonomy" id="113567"/>
    <lineage>
        <taxon>Bacteria</taxon>
        <taxon>Bacillati</taxon>
        <taxon>Actinomycetota</taxon>
        <taxon>Actinomycetes</taxon>
        <taxon>Micromonosporales</taxon>
        <taxon>Micromonosporaceae</taxon>
        <taxon>Actinoplanes</taxon>
    </lineage>
</organism>
<keyword evidence="3" id="KW-1185">Reference proteome</keyword>
<dbReference type="RefSeq" id="WP_106330954.1">
    <property type="nucleotide sequence ID" value="NZ_BOMO01000163.1"/>
</dbReference>
<proteinExistence type="predicted"/>
<evidence type="ECO:0000256" key="1">
    <source>
        <dbReference type="SAM" id="Coils"/>
    </source>
</evidence>
<dbReference type="Proteomes" id="UP000239415">
    <property type="component" value="Unassembled WGS sequence"/>
</dbReference>
<gene>
    <name evidence="2" type="ORF">CLV67_14267</name>
</gene>
<evidence type="ECO:0000313" key="2">
    <source>
        <dbReference type="EMBL" id="PRX07392.1"/>
    </source>
</evidence>
<dbReference type="EMBL" id="PVMZ01000042">
    <property type="protein sequence ID" value="PRX07392.1"/>
    <property type="molecule type" value="Genomic_DNA"/>
</dbReference>
<comment type="caution">
    <text evidence="2">The sequence shown here is derived from an EMBL/GenBank/DDBJ whole genome shotgun (WGS) entry which is preliminary data.</text>
</comment>
<evidence type="ECO:0000313" key="3">
    <source>
        <dbReference type="Proteomes" id="UP000239415"/>
    </source>
</evidence>
<dbReference type="AlphaFoldDB" id="A0A2T0JIX7"/>
<dbReference type="OrthoDB" id="4867607at2"/>
<keyword evidence="1" id="KW-0175">Coiled coil</keyword>
<name>A0A2T0JIX7_9ACTN</name>
<sequence length="204" mass="22808">MTALDCVCGHPQGRHLLALRDCKSCPGCTKFELAASVALDVTALLGEVQDDVSREAELAARLAELEQERDQLAALVDQKQSRLLDMSDLLTAARARIEETERDRDAAQAKLDSALLQMAEKIAAEQAQTAKARVEVDSLTAQLEQAEDYARDLQERGIEPADERLYDTHVRYLCPICGGRYREHHNHPCGRLEPVRVRITFIEE</sequence>
<accession>A0A2T0JIX7</accession>